<protein>
    <recommendedName>
        <fullName evidence="7">DYW domain-containing protein</fullName>
    </recommendedName>
</protein>
<evidence type="ECO:0000256" key="4">
    <source>
        <dbReference type="ARBA" id="ARBA00022946"/>
    </source>
</evidence>
<keyword evidence="5" id="KW-0496">Mitochondrion</keyword>
<dbReference type="GO" id="GO:0008270">
    <property type="term" value="F:zinc ion binding"/>
    <property type="evidence" value="ECO:0007669"/>
    <property type="project" value="InterPro"/>
</dbReference>
<evidence type="ECO:0000256" key="5">
    <source>
        <dbReference type="ARBA" id="ARBA00023128"/>
    </source>
</evidence>
<dbReference type="InterPro" id="IPR046848">
    <property type="entry name" value="E_motif"/>
</dbReference>
<dbReference type="InterPro" id="IPR046960">
    <property type="entry name" value="PPR_At4g14850-like_plant"/>
</dbReference>
<proteinExistence type="inferred from homology"/>
<evidence type="ECO:0000313" key="8">
    <source>
        <dbReference type="EMBL" id="KAJ9559724.1"/>
    </source>
</evidence>
<evidence type="ECO:0000256" key="3">
    <source>
        <dbReference type="ARBA" id="ARBA00022737"/>
    </source>
</evidence>
<evidence type="ECO:0000256" key="2">
    <source>
        <dbReference type="ARBA" id="ARBA00006643"/>
    </source>
</evidence>
<evidence type="ECO:0000256" key="1">
    <source>
        <dbReference type="ARBA" id="ARBA00004173"/>
    </source>
</evidence>
<dbReference type="FunFam" id="1.25.40.10:FF:000501">
    <property type="entry name" value="Putative pentatricopeptide repeat-containing protein mitochondrial"/>
    <property type="match status" value="1"/>
</dbReference>
<dbReference type="Pfam" id="PF20431">
    <property type="entry name" value="E_motif"/>
    <property type="match status" value="1"/>
</dbReference>
<dbReference type="Pfam" id="PF01535">
    <property type="entry name" value="PPR"/>
    <property type="match status" value="5"/>
</dbReference>
<dbReference type="InterPro" id="IPR011990">
    <property type="entry name" value="TPR-like_helical_dom_sf"/>
</dbReference>
<evidence type="ECO:0000256" key="6">
    <source>
        <dbReference type="PROSITE-ProRule" id="PRU00708"/>
    </source>
</evidence>
<dbReference type="Proteomes" id="UP001172457">
    <property type="component" value="Chromosome 2"/>
</dbReference>
<dbReference type="FunFam" id="1.25.40.10:FF:001093">
    <property type="entry name" value="Pentatricopeptide repeat-containing protein At2g34400"/>
    <property type="match status" value="1"/>
</dbReference>
<feature type="repeat" description="PPR" evidence="6">
    <location>
        <begin position="472"/>
        <end position="502"/>
    </location>
</feature>
<dbReference type="InterPro" id="IPR032867">
    <property type="entry name" value="DYW_dom"/>
</dbReference>
<dbReference type="PANTHER" id="PTHR47926:SF382">
    <property type="entry name" value="PENTACOTRIPEPTIDE-REPEAT REGION OF PRORP DOMAIN-CONTAINING PROTEIN"/>
    <property type="match status" value="1"/>
</dbReference>
<feature type="repeat" description="PPR" evidence="6">
    <location>
        <begin position="226"/>
        <end position="256"/>
    </location>
</feature>
<dbReference type="NCBIfam" id="TIGR00756">
    <property type="entry name" value="PPR"/>
    <property type="match status" value="3"/>
</dbReference>
<dbReference type="Pfam" id="PF14432">
    <property type="entry name" value="DYW_deaminase"/>
    <property type="match status" value="1"/>
</dbReference>
<dbReference type="EMBL" id="JARYMX010000002">
    <property type="protein sequence ID" value="KAJ9559724.1"/>
    <property type="molecule type" value="Genomic_DNA"/>
</dbReference>
<dbReference type="Pfam" id="PF13041">
    <property type="entry name" value="PPR_2"/>
    <property type="match status" value="2"/>
</dbReference>
<dbReference type="GO" id="GO:0005739">
    <property type="term" value="C:mitochondrion"/>
    <property type="evidence" value="ECO:0007669"/>
    <property type="project" value="UniProtKB-SubCell"/>
</dbReference>
<comment type="caution">
    <text evidence="8">The sequence shown here is derived from an EMBL/GenBank/DDBJ whole genome shotgun (WGS) entry which is preliminary data.</text>
</comment>
<organism evidence="8 9">
    <name type="scientific">Centaurea solstitialis</name>
    <name type="common">yellow star-thistle</name>
    <dbReference type="NCBI Taxonomy" id="347529"/>
    <lineage>
        <taxon>Eukaryota</taxon>
        <taxon>Viridiplantae</taxon>
        <taxon>Streptophyta</taxon>
        <taxon>Embryophyta</taxon>
        <taxon>Tracheophyta</taxon>
        <taxon>Spermatophyta</taxon>
        <taxon>Magnoliopsida</taxon>
        <taxon>eudicotyledons</taxon>
        <taxon>Gunneridae</taxon>
        <taxon>Pentapetalae</taxon>
        <taxon>asterids</taxon>
        <taxon>campanulids</taxon>
        <taxon>Asterales</taxon>
        <taxon>Asteraceae</taxon>
        <taxon>Carduoideae</taxon>
        <taxon>Cardueae</taxon>
        <taxon>Centaureinae</taxon>
        <taxon>Centaurea</taxon>
    </lineage>
</organism>
<accession>A0AA38TEZ2</accession>
<sequence>MFNLRHLRLSPPFTSAASAASAASAYLTFHENLKLHLTKGHLDEALTLFFTSSFPHTHQTYADLLHACARHGRLSDGQALHRHLLNTHNPNNPPNIYVNNHLINMYAKCGSLDHARKVFDEMPERNVVSWTALISGYSQHGRCREGCGVFSEMLTEFRPNEFAYASVLTGCDRGFGRQVHGHALKTCFDAVAFVGNALIGMYSKKNDDDEGMDHAWMVFESLKVRNLVTWNSMIDGFRSRGKWKESAGLFSTMRHDREVGFDRATLLCVLSSLLTVNDGGGDHVIGERRKYCFQVHCLAAKTWFASEIEVITTLIKAYANLGVEISDLYRLFTETRGRRDIVSWTAFITVFAERVPEESLRFFSELRRDGLVPDRHTYSIVLKACAGLVTNRPTLAVHSQIVKFGYDNDTVLANALIHAYGRSGSLPKSEKVFESIPIKDIVSWNSMIKIYGLHGQPRNALKRFAEMNVSPDATTFVAVLSACSHAGLVEEGTEIFETMSKTYGIVRQLDHYACMVDILARSGRILDAQKLVNEMPMKPDSVIWSSMLAACRKHGETNLAELAAAKLQDLDPKNSLGYVIMSNIHCSAGTFGESVDIRNRMEGSGVKKDPGLSWTEVGTQVHEFAAGGLHHSDRDVVYADLEVLIKELKRLGYVPETNLAMRDVEEEDKDRELNHHSEKLAFVFALKHGKTRPFGAIRIVKNIRICVDCHNFMKFASEFVGREIVVRDSNRFHHFKERVCSCNDYW</sequence>
<keyword evidence="4" id="KW-0809">Transit peptide</keyword>
<dbReference type="GO" id="GO:0009451">
    <property type="term" value="P:RNA modification"/>
    <property type="evidence" value="ECO:0007669"/>
    <property type="project" value="InterPro"/>
</dbReference>
<dbReference type="PANTHER" id="PTHR47926">
    <property type="entry name" value="PENTATRICOPEPTIDE REPEAT-CONTAINING PROTEIN"/>
    <property type="match status" value="1"/>
</dbReference>
<dbReference type="InterPro" id="IPR002885">
    <property type="entry name" value="PPR_rpt"/>
</dbReference>
<evidence type="ECO:0000313" key="9">
    <source>
        <dbReference type="Proteomes" id="UP001172457"/>
    </source>
</evidence>
<dbReference type="GO" id="GO:0003723">
    <property type="term" value="F:RNA binding"/>
    <property type="evidence" value="ECO:0007669"/>
    <property type="project" value="InterPro"/>
</dbReference>
<evidence type="ECO:0000259" key="7">
    <source>
        <dbReference type="Pfam" id="PF14432"/>
    </source>
</evidence>
<dbReference type="PROSITE" id="PS51375">
    <property type="entry name" value="PPR"/>
    <property type="match status" value="4"/>
</dbReference>
<reference evidence="8" key="1">
    <citation type="submission" date="2023-03" db="EMBL/GenBank/DDBJ databases">
        <title>Chromosome-scale reference genome and RAD-based genetic map of yellow starthistle (Centaurea solstitialis) reveal putative structural variation and QTLs associated with invader traits.</title>
        <authorList>
            <person name="Reatini B."/>
            <person name="Cang F.A."/>
            <person name="Jiang Q."/>
            <person name="Mckibben M.T.W."/>
            <person name="Barker M.S."/>
            <person name="Rieseberg L.H."/>
            <person name="Dlugosch K.M."/>
        </authorList>
    </citation>
    <scope>NUCLEOTIDE SEQUENCE</scope>
    <source>
        <strain evidence="8">CAN-66</strain>
        <tissue evidence="8">Leaf</tissue>
    </source>
</reference>
<dbReference type="Gene3D" id="1.25.40.10">
    <property type="entry name" value="Tetratricopeptide repeat domain"/>
    <property type="match status" value="4"/>
</dbReference>
<comment type="subcellular location">
    <subcellularLocation>
        <location evidence="1">Mitochondrion</location>
    </subcellularLocation>
</comment>
<comment type="similarity">
    <text evidence="2">Belongs to the PPR family. PCMP-H subfamily.</text>
</comment>
<feature type="repeat" description="PPR" evidence="6">
    <location>
        <begin position="409"/>
        <end position="443"/>
    </location>
</feature>
<feature type="domain" description="DYW" evidence="7">
    <location>
        <begin position="652"/>
        <end position="746"/>
    </location>
</feature>
<keyword evidence="3" id="KW-0677">Repeat</keyword>
<feature type="repeat" description="PPR" evidence="6">
    <location>
        <begin position="95"/>
        <end position="129"/>
    </location>
</feature>
<gene>
    <name evidence="8" type="ORF">OSB04_004884</name>
</gene>
<name>A0AA38TEZ2_9ASTR</name>
<keyword evidence="9" id="KW-1185">Reference proteome</keyword>
<dbReference type="AlphaFoldDB" id="A0AA38TEZ2"/>